<feature type="transmembrane region" description="Helical" evidence="1">
    <location>
        <begin position="148"/>
        <end position="167"/>
    </location>
</feature>
<dbReference type="SUPFAM" id="SSF55073">
    <property type="entry name" value="Nucleotide cyclase"/>
    <property type="match status" value="1"/>
</dbReference>
<dbReference type="EMBL" id="FOGJ01000012">
    <property type="protein sequence ID" value="SER86453.1"/>
    <property type="molecule type" value="Genomic_DNA"/>
</dbReference>
<feature type="transmembrane region" description="Helical" evidence="1">
    <location>
        <begin position="36"/>
        <end position="60"/>
    </location>
</feature>
<protein>
    <submittedName>
        <fullName evidence="3">Diguanylate cyclase (GGDEF) domain-containing protein</fullName>
    </submittedName>
</protein>
<name>A0A1H9SPW7_BUTFI</name>
<keyword evidence="1" id="KW-0812">Transmembrane</keyword>
<dbReference type="RefSeq" id="WP_027205960.1">
    <property type="nucleotide sequence ID" value="NZ_FOGJ01000012.1"/>
</dbReference>
<dbReference type="PANTHER" id="PTHR45138:SF9">
    <property type="entry name" value="DIGUANYLATE CYCLASE DGCM-RELATED"/>
    <property type="match status" value="1"/>
</dbReference>
<dbReference type="FunFam" id="3.30.70.270:FF:000001">
    <property type="entry name" value="Diguanylate cyclase domain protein"/>
    <property type="match status" value="1"/>
</dbReference>
<dbReference type="GO" id="GO:0043709">
    <property type="term" value="P:cell adhesion involved in single-species biofilm formation"/>
    <property type="evidence" value="ECO:0007669"/>
    <property type="project" value="TreeGrafter"/>
</dbReference>
<evidence type="ECO:0000256" key="1">
    <source>
        <dbReference type="SAM" id="Phobius"/>
    </source>
</evidence>
<dbReference type="GO" id="GO:1902201">
    <property type="term" value="P:negative regulation of bacterial-type flagellum-dependent cell motility"/>
    <property type="evidence" value="ECO:0007669"/>
    <property type="project" value="TreeGrafter"/>
</dbReference>
<accession>A0A1H9SPW7</accession>
<dbReference type="InterPro" id="IPR029787">
    <property type="entry name" value="Nucleotide_cyclase"/>
</dbReference>
<dbReference type="GO" id="GO:0005886">
    <property type="term" value="C:plasma membrane"/>
    <property type="evidence" value="ECO:0007669"/>
    <property type="project" value="TreeGrafter"/>
</dbReference>
<dbReference type="Pfam" id="PF00990">
    <property type="entry name" value="GGDEF"/>
    <property type="match status" value="1"/>
</dbReference>
<evidence type="ECO:0000313" key="3">
    <source>
        <dbReference type="EMBL" id="SER86453.1"/>
    </source>
</evidence>
<reference evidence="3 4" key="1">
    <citation type="submission" date="2016-10" db="EMBL/GenBank/DDBJ databases">
        <authorList>
            <person name="de Groot N.N."/>
        </authorList>
    </citation>
    <scope>NUCLEOTIDE SEQUENCE [LARGE SCALE GENOMIC DNA]</scope>
    <source>
        <strain evidence="3 4">AR40</strain>
    </source>
</reference>
<sequence length="361" mass="40982">MISNVLNIRYLLELCKKLKNLGTDQKEDFIRYNVRYYQFFMTIALSGGCLAAIMCLYSDYMLNGTIMPTLIPRLSLIIPLGLFLFFNNKISNYKLNIALNHTMCHFVLLSTIWAVYHLQDKTYFAAGAVTIHIIMWTLGFSSRIRDTILSYVIYFAEIFISNTFNHYDNMDIILALNIPCAFAVMFAQIILTLITFDHYLAIKQMEKENVTDELTQVGNRALLEEIVDNSSVKIQSPAALIMLDIDHFKNVNDTNGHIVGDNVLKYLADYVTKSVRKDDYVIRYGGEEFLVILNNCTINEGTKTINKIRKGISKDPKSPVPITISAGIAEYTGDYNKALKLADEALYEAKNSGRNKVVVHA</sequence>
<keyword evidence="1" id="KW-0472">Membrane</keyword>
<dbReference type="PROSITE" id="PS50887">
    <property type="entry name" value="GGDEF"/>
    <property type="match status" value="1"/>
</dbReference>
<feature type="transmembrane region" description="Helical" evidence="1">
    <location>
        <begin position="173"/>
        <end position="196"/>
    </location>
</feature>
<dbReference type="OrthoDB" id="9804955at2"/>
<dbReference type="SMART" id="SM00267">
    <property type="entry name" value="GGDEF"/>
    <property type="match status" value="1"/>
</dbReference>
<dbReference type="PANTHER" id="PTHR45138">
    <property type="entry name" value="REGULATORY COMPONENTS OF SENSORY TRANSDUCTION SYSTEM"/>
    <property type="match status" value="1"/>
</dbReference>
<proteinExistence type="predicted"/>
<dbReference type="InterPro" id="IPR000160">
    <property type="entry name" value="GGDEF_dom"/>
</dbReference>
<evidence type="ECO:0000313" key="4">
    <source>
        <dbReference type="Proteomes" id="UP000182584"/>
    </source>
</evidence>
<dbReference type="Gene3D" id="3.30.70.270">
    <property type="match status" value="1"/>
</dbReference>
<dbReference type="InterPro" id="IPR043128">
    <property type="entry name" value="Rev_trsase/Diguanyl_cyclase"/>
</dbReference>
<feature type="transmembrane region" description="Helical" evidence="1">
    <location>
        <begin position="66"/>
        <end position="86"/>
    </location>
</feature>
<dbReference type="CDD" id="cd01949">
    <property type="entry name" value="GGDEF"/>
    <property type="match status" value="1"/>
</dbReference>
<dbReference type="NCBIfam" id="TIGR00254">
    <property type="entry name" value="GGDEF"/>
    <property type="match status" value="1"/>
</dbReference>
<feature type="transmembrane region" description="Helical" evidence="1">
    <location>
        <begin position="98"/>
        <end position="116"/>
    </location>
</feature>
<feature type="transmembrane region" description="Helical" evidence="1">
    <location>
        <begin position="122"/>
        <end position="141"/>
    </location>
</feature>
<feature type="domain" description="GGDEF" evidence="2">
    <location>
        <begin position="236"/>
        <end position="361"/>
    </location>
</feature>
<organism evidence="3 4">
    <name type="scientific">Butyrivibrio fibrisolvens</name>
    <dbReference type="NCBI Taxonomy" id="831"/>
    <lineage>
        <taxon>Bacteria</taxon>
        <taxon>Bacillati</taxon>
        <taxon>Bacillota</taxon>
        <taxon>Clostridia</taxon>
        <taxon>Lachnospirales</taxon>
        <taxon>Lachnospiraceae</taxon>
        <taxon>Butyrivibrio</taxon>
    </lineage>
</organism>
<evidence type="ECO:0000259" key="2">
    <source>
        <dbReference type="PROSITE" id="PS50887"/>
    </source>
</evidence>
<gene>
    <name evidence="3" type="ORF">SAMN04487884_112120</name>
</gene>
<keyword evidence="1" id="KW-1133">Transmembrane helix</keyword>
<dbReference type="GO" id="GO:0052621">
    <property type="term" value="F:diguanylate cyclase activity"/>
    <property type="evidence" value="ECO:0007669"/>
    <property type="project" value="TreeGrafter"/>
</dbReference>
<dbReference type="AlphaFoldDB" id="A0A1H9SPW7"/>
<dbReference type="InterPro" id="IPR050469">
    <property type="entry name" value="Diguanylate_Cyclase"/>
</dbReference>
<dbReference type="Proteomes" id="UP000182584">
    <property type="component" value="Unassembled WGS sequence"/>
</dbReference>